<feature type="compositionally biased region" description="Polar residues" evidence="1">
    <location>
        <begin position="440"/>
        <end position="460"/>
    </location>
</feature>
<evidence type="ECO:0000256" key="1">
    <source>
        <dbReference type="SAM" id="MobiDB-lite"/>
    </source>
</evidence>
<evidence type="ECO:0000313" key="3">
    <source>
        <dbReference type="Proteomes" id="UP000326924"/>
    </source>
</evidence>
<reference evidence="2 3" key="1">
    <citation type="submission" date="2019-09" db="EMBL/GenBank/DDBJ databases">
        <title>Draft genome of the ectomycorrhizal ascomycete Sphaerosporella brunnea.</title>
        <authorList>
            <consortium name="DOE Joint Genome Institute"/>
            <person name="Benucci G.M."/>
            <person name="Marozzi G."/>
            <person name="Antonielli L."/>
            <person name="Sanchez S."/>
            <person name="Marco P."/>
            <person name="Wang X."/>
            <person name="Falini L.B."/>
            <person name="Barry K."/>
            <person name="Haridas S."/>
            <person name="Lipzen A."/>
            <person name="Labutti K."/>
            <person name="Grigoriev I.V."/>
            <person name="Murat C."/>
            <person name="Martin F."/>
            <person name="Albertini E."/>
            <person name="Donnini D."/>
            <person name="Bonito G."/>
        </authorList>
    </citation>
    <scope>NUCLEOTIDE SEQUENCE [LARGE SCALE GENOMIC DNA]</scope>
    <source>
        <strain evidence="2 3">Sb_GMNB300</strain>
    </source>
</reference>
<feature type="region of interest" description="Disordered" evidence="1">
    <location>
        <begin position="371"/>
        <end position="460"/>
    </location>
</feature>
<accession>A0A5J5F6B6</accession>
<sequence>MEGWLQVPPSERNINLIGRAGWKQRYVRFSNNIGSKRPSLSTSSSARPTTAGSMNNGESSSKAKIGLERSLSTNQVSALNATPAPTAAAAGGESTGTWTLAVYKHKNDPEPIAQYPIERIASCYVGDVAASKKKSLIMPTLVVNLRTSTEHQLQHSSSTSRAFRRRSHEAPSKDGSRKEGATTTLLFRTNPDEPYVMGIWVREIRSRLIPGHSTVRPIVVDTALREGLQENDYDTPVSSPSSLFLINGEPSTALLSPSIRSKTSNLSSIDSDDRSSMASTSSDTIGSPRDASEHQRPHSATIGYPPWPRTRTGSTPAKGSAPVGSVPGRRETILDRFFASSPASRFEGDKPMSSMARFEALMNELEAARGGDPLLEHSSTIPSILTSDRPRRIPSPTQRALEYVSSGRIRSPPPERGAEATSDEETSDEEQEPDELLSPTYVTTPTFSNLPMSSDRSDSDNISLDTIHTTCTTSTTGTASVVMEMEPPAAPLVPASSGKRHSLADFSLMRLSTPPIFGLGGVRRGSHGDLGQVSESLEGAESPVTASGTVPASAVQEFGGRSPTGHLKVGRPLFREFSF</sequence>
<gene>
    <name evidence="2" type="ORF">FN846DRAFT_903598</name>
</gene>
<keyword evidence="3" id="KW-1185">Reference proteome</keyword>
<feature type="compositionally biased region" description="Acidic residues" evidence="1">
    <location>
        <begin position="421"/>
        <end position="435"/>
    </location>
</feature>
<evidence type="ECO:0000313" key="2">
    <source>
        <dbReference type="EMBL" id="KAA8912464.1"/>
    </source>
</evidence>
<dbReference type="Proteomes" id="UP000326924">
    <property type="component" value="Unassembled WGS sequence"/>
</dbReference>
<protein>
    <submittedName>
        <fullName evidence="2">Uncharacterized protein</fullName>
    </submittedName>
</protein>
<dbReference type="OrthoDB" id="5379885at2759"/>
<feature type="region of interest" description="Disordered" evidence="1">
    <location>
        <begin position="148"/>
        <end position="181"/>
    </location>
</feature>
<feature type="compositionally biased region" description="Polar residues" evidence="1">
    <location>
        <begin position="377"/>
        <end position="386"/>
    </location>
</feature>
<feature type="compositionally biased region" description="Basic and acidic residues" evidence="1">
    <location>
        <begin position="168"/>
        <end position="180"/>
    </location>
</feature>
<feature type="region of interest" description="Disordered" evidence="1">
    <location>
        <begin position="33"/>
        <end position="62"/>
    </location>
</feature>
<comment type="caution">
    <text evidence="2">The sequence shown here is derived from an EMBL/GenBank/DDBJ whole genome shotgun (WGS) entry which is preliminary data.</text>
</comment>
<organism evidence="2 3">
    <name type="scientific">Sphaerosporella brunnea</name>
    <dbReference type="NCBI Taxonomy" id="1250544"/>
    <lineage>
        <taxon>Eukaryota</taxon>
        <taxon>Fungi</taxon>
        <taxon>Dikarya</taxon>
        <taxon>Ascomycota</taxon>
        <taxon>Pezizomycotina</taxon>
        <taxon>Pezizomycetes</taxon>
        <taxon>Pezizales</taxon>
        <taxon>Pyronemataceae</taxon>
        <taxon>Sphaerosporella</taxon>
    </lineage>
</organism>
<feature type="region of interest" description="Disordered" evidence="1">
    <location>
        <begin position="254"/>
        <end position="327"/>
    </location>
</feature>
<dbReference type="InParanoid" id="A0A5J5F6B6"/>
<feature type="compositionally biased region" description="Polar residues" evidence="1">
    <location>
        <begin position="254"/>
        <end position="269"/>
    </location>
</feature>
<dbReference type="EMBL" id="VXIS01000024">
    <property type="protein sequence ID" value="KAA8912464.1"/>
    <property type="molecule type" value="Genomic_DNA"/>
</dbReference>
<name>A0A5J5F6B6_9PEZI</name>
<proteinExistence type="predicted"/>
<dbReference type="AlphaFoldDB" id="A0A5J5F6B6"/>